<proteinExistence type="inferred from homology"/>
<feature type="transmembrane region" description="Helical" evidence="6">
    <location>
        <begin position="183"/>
        <end position="205"/>
    </location>
</feature>
<evidence type="ECO:0000256" key="4">
    <source>
        <dbReference type="ARBA" id="ARBA00022989"/>
    </source>
</evidence>
<dbReference type="AlphaFoldDB" id="A0A2T7UMG5"/>
<dbReference type="InterPro" id="IPR000620">
    <property type="entry name" value="EamA_dom"/>
</dbReference>
<organism evidence="8 9">
    <name type="scientific">Pararhodobacter aggregans</name>
    <dbReference type="NCBI Taxonomy" id="404875"/>
    <lineage>
        <taxon>Bacteria</taxon>
        <taxon>Pseudomonadati</taxon>
        <taxon>Pseudomonadota</taxon>
        <taxon>Alphaproteobacteria</taxon>
        <taxon>Rhodobacterales</taxon>
        <taxon>Paracoccaceae</taxon>
        <taxon>Pararhodobacter</taxon>
    </lineage>
</organism>
<dbReference type="SUPFAM" id="SSF103481">
    <property type="entry name" value="Multidrug resistance efflux transporter EmrE"/>
    <property type="match status" value="2"/>
</dbReference>
<feature type="domain" description="EamA" evidence="7">
    <location>
        <begin position="152"/>
        <end position="282"/>
    </location>
</feature>
<feature type="transmembrane region" description="Helical" evidence="6">
    <location>
        <begin position="127"/>
        <end position="146"/>
    </location>
</feature>
<dbReference type="Pfam" id="PF00892">
    <property type="entry name" value="EamA"/>
    <property type="match status" value="2"/>
</dbReference>
<dbReference type="EMBL" id="QDDR01000011">
    <property type="protein sequence ID" value="PVE45829.1"/>
    <property type="molecule type" value="Genomic_DNA"/>
</dbReference>
<sequence>MTQTQSQPLKAALWMCGAIVSFVLMAVAGRAVQVELNTFELMFWRSFMGFVLVAAIIRVRRGDFAIVRTQHWGLHLVRNTFHFAGQNLWFYGLMMIPLSQLVALEFTGPIWVVLLAPVFLGERLTGVKLAITLVGFIGVLVVAQPGVQPLNLGHLAGVLAAVGFAMNLIFTRKIMLHDHVLTVLFWMTLSQTGMALVLALAGGFTWPSLHLLPWLGIIALTGLSAHYSLTSALGLAPATLVAPMEFARLPIVALVGVWLYAEALDPMVFLGAAIIFSANFLNLRLNSRRTARA</sequence>
<dbReference type="InterPro" id="IPR037185">
    <property type="entry name" value="EmrE-like"/>
</dbReference>
<accession>A0A2T7UMG5</accession>
<feature type="transmembrane region" description="Helical" evidence="6">
    <location>
        <begin position="211"/>
        <end position="229"/>
    </location>
</feature>
<evidence type="ECO:0000256" key="5">
    <source>
        <dbReference type="ARBA" id="ARBA00023136"/>
    </source>
</evidence>
<dbReference type="PANTHER" id="PTHR22911:SF6">
    <property type="entry name" value="SOLUTE CARRIER FAMILY 35 MEMBER G1"/>
    <property type="match status" value="1"/>
</dbReference>
<evidence type="ECO:0000313" key="8">
    <source>
        <dbReference type="EMBL" id="PVE45829.1"/>
    </source>
</evidence>
<keyword evidence="9" id="KW-1185">Reference proteome</keyword>
<dbReference type="GO" id="GO:0016020">
    <property type="term" value="C:membrane"/>
    <property type="evidence" value="ECO:0007669"/>
    <property type="project" value="UniProtKB-SubCell"/>
</dbReference>
<evidence type="ECO:0000313" key="9">
    <source>
        <dbReference type="Proteomes" id="UP000244810"/>
    </source>
</evidence>
<feature type="transmembrane region" description="Helical" evidence="6">
    <location>
        <begin position="41"/>
        <end position="59"/>
    </location>
</feature>
<feature type="transmembrane region" description="Helical" evidence="6">
    <location>
        <begin position="267"/>
        <end position="285"/>
    </location>
</feature>
<dbReference type="PANTHER" id="PTHR22911">
    <property type="entry name" value="ACYL-MALONYL CONDENSING ENZYME-RELATED"/>
    <property type="match status" value="1"/>
</dbReference>
<evidence type="ECO:0000256" key="1">
    <source>
        <dbReference type="ARBA" id="ARBA00004141"/>
    </source>
</evidence>
<evidence type="ECO:0000256" key="2">
    <source>
        <dbReference type="ARBA" id="ARBA00009853"/>
    </source>
</evidence>
<protein>
    <submittedName>
        <fullName evidence="8">EamA family transporter</fullName>
    </submittedName>
</protein>
<keyword evidence="5 6" id="KW-0472">Membrane</keyword>
<comment type="subcellular location">
    <subcellularLocation>
        <location evidence="1">Membrane</location>
        <topology evidence="1">Multi-pass membrane protein</topology>
    </subcellularLocation>
</comment>
<evidence type="ECO:0000256" key="3">
    <source>
        <dbReference type="ARBA" id="ARBA00022692"/>
    </source>
</evidence>
<feature type="domain" description="EamA" evidence="7">
    <location>
        <begin position="10"/>
        <end position="142"/>
    </location>
</feature>
<dbReference type="RefSeq" id="WP_107754812.1">
    <property type="nucleotide sequence ID" value="NZ_QBKF01000017.1"/>
</dbReference>
<dbReference type="OrthoDB" id="9810329at2"/>
<evidence type="ECO:0000259" key="7">
    <source>
        <dbReference type="Pfam" id="PF00892"/>
    </source>
</evidence>
<reference evidence="8 9" key="1">
    <citation type="journal article" date="2011" name="Syst. Appl. Microbiol.">
        <title>Defluviimonas denitrificans gen. nov., sp. nov., and Pararhodobacter aggregans gen. nov., sp. nov., non-phototrophic Rhodobacteraceae from the biofilter of a marine aquaculture.</title>
        <authorList>
            <person name="Foesel B.U."/>
            <person name="Drake H.L."/>
            <person name="Schramm A."/>
        </authorList>
    </citation>
    <scope>NUCLEOTIDE SEQUENCE [LARGE SCALE GENOMIC DNA]</scope>
    <source>
        <strain evidence="8 9">D1-19</strain>
    </source>
</reference>
<gene>
    <name evidence="8" type="ORF">DDE23_18590</name>
</gene>
<keyword evidence="4 6" id="KW-1133">Transmembrane helix</keyword>
<feature type="transmembrane region" description="Helical" evidence="6">
    <location>
        <begin position="12"/>
        <end position="29"/>
    </location>
</feature>
<comment type="caution">
    <text evidence="8">The sequence shown here is derived from an EMBL/GenBank/DDBJ whole genome shotgun (WGS) entry which is preliminary data.</text>
</comment>
<name>A0A2T7UMG5_9RHOB</name>
<dbReference type="Proteomes" id="UP000244810">
    <property type="component" value="Unassembled WGS sequence"/>
</dbReference>
<comment type="similarity">
    <text evidence="2">Belongs to the drug/metabolite transporter (DMT) superfamily. 10 TMS drug/metabolite exporter (DME) (TC 2.A.7.3) family.</text>
</comment>
<evidence type="ECO:0000256" key="6">
    <source>
        <dbReference type="SAM" id="Phobius"/>
    </source>
</evidence>
<feature type="transmembrane region" description="Helical" evidence="6">
    <location>
        <begin position="152"/>
        <end position="171"/>
    </location>
</feature>
<keyword evidence="3 6" id="KW-0812">Transmembrane</keyword>